<proteinExistence type="predicted"/>
<dbReference type="AlphaFoldDB" id="A0AAV6PDL7"/>
<dbReference type="PROSITE" id="PS00108">
    <property type="entry name" value="PROTEIN_KINASE_ST"/>
    <property type="match status" value="1"/>
</dbReference>
<keyword evidence="4 9" id="KW-0418">Kinase</keyword>
<feature type="region of interest" description="Disordered" evidence="7">
    <location>
        <begin position="363"/>
        <end position="406"/>
    </location>
</feature>
<protein>
    <submittedName>
        <fullName evidence="9">Homeodomain-interacting protein kinase 2-like</fullName>
    </submittedName>
</protein>
<organism evidence="9 10">
    <name type="scientific">Solea senegalensis</name>
    <name type="common">Senegalese sole</name>
    <dbReference type="NCBI Taxonomy" id="28829"/>
    <lineage>
        <taxon>Eukaryota</taxon>
        <taxon>Metazoa</taxon>
        <taxon>Chordata</taxon>
        <taxon>Craniata</taxon>
        <taxon>Vertebrata</taxon>
        <taxon>Euteleostomi</taxon>
        <taxon>Actinopterygii</taxon>
        <taxon>Neopterygii</taxon>
        <taxon>Teleostei</taxon>
        <taxon>Neoteleostei</taxon>
        <taxon>Acanthomorphata</taxon>
        <taxon>Carangaria</taxon>
        <taxon>Pleuronectiformes</taxon>
        <taxon>Pleuronectoidei</taxon>
        <taxon>Soleidae</taxon>
        <taxon>Solea</taxon>
    </lineage>
</organism>
<evidence type="ECO:0000256" key="7">
    <source>
        <dbReference type="SAM" id="MobiDB-lite"/>
    </source>
</evidence>
<feature type="compositionally biased region" description="Acidic residues" evidence="7">
    <location>
        <begin position="439"/>
        <end position="449"/>
    </location>
</feature>
<dbReference type="GO" id="GO:0003677">
    <property type="term" value="F:DNA binding"/>
    <property type="evidence" value="ECO:0007669"/>
    <property type="project" value="UniProtKB-KW"/>
</dbReference>
<feature type="compositionally biased region" description="Low complexity" evidence="7">
    <location>
        <begin position="476"/>
        <end position="501"/>
    </location>
</feature>
<sequence>MAARGNLVPLLKSSGYQVKELLGSGSFGHVYLCRRPDTGEMVAVKAVAKAKAKYGKEEVNNLELLRKLDADKNSLIRFNRHLERQGNVFLEFEKLDMTLYDFVFNNCRQLFLSEIQPITRQLLVALNALKSISMVHCDIKLNNIMLVNHCLQPCKVKLIDFGTAELVSNMELGDVFQHLSYRAPEVSLGLPLSEAVDMWSLGSVITTSYLKAKLYSGHCELANINDIVQLLGQPDDHVLKTGAHTRQYFYKDQDSLWKLKRECSCSMGKSCHWRSFHPLVTNETTEMFASLDDIIKTRPGSAAYEDTQAFISLLKEMMQVDPKKRITPSEALTHPFITLTYFPSDCAASNNERTPLSASLIHNSTAKIDDRPPQRASSDNTNVSKTSPASVSLLSNGDKISTGNGTIRSKAKDKIKLFKTFNGFISRLFKKRSSRSLLDEESVATSDEEPPPHAASLSDNDDKPPQKASSGVVDASPASDSLSSQSSRGSQSSPSSQSSKTSEQRAIHPLITHETTEMFTSLDDIVQTRPGSAAYEDTQAFIGLLKEMMQVDPKKRITPGEALTHPFITRKYFPSDCAASITERTPPSVNLVHSAFNNNNRPPQTNGTKVSETSTGSSRRVSDKDEISTVTGTKGFNVKAKNKLFKRFHGFLSRLFKKKSSRSLLTEEETAASSDNKPPPTASLTDSTDSDGGPPHKASSGDANAAETSPASSIHVSDLDDVSIDDETMGSKVKAKNKLFKTFHGLFHDKIIQKYVG</sequence>
<dbReference type="InterPro" id="IPR050494">
    <property type="entry name" value="Ser_Thr_dual-spec_kinase"/>
</dbReference>
<feature type="domain" description="Protein kinase" evidence="8">
    <location>
        <begin position="16"/>
        <end position="337"/>
    </location>
</feature>
<keyword evidence="2" id="KW-0808">Transferase</keyword>
<dbReference type="SMART" id="SM00220">
    <property type="entry name" value="S_TKc"/>
    <property type="match status" value="1"/>
</dbReference>
<dbReference type="GO" id="GO:0005737">
    <property type="term" value="C:cytoplasm"/>
    <property type="evidence" value="ECO:0007669"/>
    <property type="project" value="TreeGrafter"/>
</dbReference>
<dbReference type="GO" id="GO:0004713">
    <property type="term" value="F:protein tyrosine kinase activity"/>
    <property type="evidence" value="ECO:0007669"/>
    <property type="project" value="TreeGrafter"/>
</dbReference>
<keyword evidence="10" id="KW-1185">Reference proteome</keyword>
<evidence type="ECO:0000256" key="4">
    <source>
        <dbReference type="ARBA" id="ARBA00022777"/>
    </source>
</evidence>
<dbReference type="GO" id="GO:0005634">
    <property type="term" value="C:nucleus"/>
    <property type="evidence" value="ECO:0007669"/>
    <property type="project" value="TreeGrafter"/>
</dbReference>
<keyword evidence="9" id="KW-0371">Homeobox</keyword>
<comment type="caution">
    <text evidence="9">The sequence shown here is derived from an EMBL/GenBank/DDBJ whole genome shotgun (WGS) entry which is preliminary data.</text>
</comment>
<feature type="compositionally biased region" description="Polar residues" evidence="7">
    <location>
        <begin position="375"/>
        <end position="406"/>
    </location>
</feature>
<dbReference type="PANTHER" id="PTHR24058:SF53">
    <property type="entry name" value="HOMEODOMAIN-INTERACTING PROTEIN KINASE 2"/>
    <property type="match status" value="1"/>
</dbReference>
<evidence type="ECO:0000256" key="3">
    <source>
        <dbReference type="ARBA" id="ARBA00022741"/>
    </source>
</evidence>
<keyword evidence="9" id="KW-0238">DNA-binding</keyword>
<evidence type="ECO:0000256" key="6">
    <source>
        <dbReference type="PROSITE-ProRule" id="PRU10141"/>
    </source>
</evidence>
<dbReference type="Pfam" id="PF00069">
    <property type="entry name" value="Pkinase"/>
    <property type="match status" value="1"/>
</dbReference>
<dbReference type="PROSITE" id="PS00107">
    <property type="entry name" value="PROTEIN_KINASE_ATP"/>
    <property type="match status" value="1"/>
</dbReference>
<keyword evidence="3 6" id="KW-0547">Nucleotide-binding</keyword>
<evidence type="ECO:0000256" key="2">
    <source>
        <dbReference type="ARBA" id="ARBA00022679"/>
    </source>
</evidence>
<dbReference type="GO" id="GO:0005524">
    <property type="term" value="F:ATP binding"/>
    <property type="evidence" value="ECO:0007669"/>
    <property type="project" value="UniProtKB-UniRule"/>
</dbReference>
<dbReference type="Proteomes" id="UP000693946">
    <property type="component" value="Unassembled WGS sequence"/>
</dbReference>
<feature type="region of interest" description="Disordered" evidence="7">
    <location>
        <begin position="436"/>
        <end position="505"/>
    </location>
</feature>
<feature type="region of interest" description="Disordered" evidence="7">
    <location>
        <begin position="666"/>
        <end position="718"/>
    </location>
</feature>
<dbReference type="InterPro" id="IPR017441">
    <property type="entry name" value="Protein_kinase_ATP_BS"/>
</dbReference>
<evidence type="ECO:0000313" key="10">
    <source>
        <dbReference type="Proteomes" id="UP000693946"/>
    </source>
</evidence>
<dbReference type="PANTHER" id="PTHR24058">
    <property type="entry name" value="DUAL SPECIFICITY PROTEIN KINASE"/>
    <property type="match status" value="1"/>
</dbReference>
<keyword evidence="5 6" id="KW-0067">ATP-binding</keyword>
<dbReference type="InterPro" id="IPR008271">
    <property type="entry name" value="Ser/Thr_kinase_AS"/>
</dbReference>
<evidence type="ECO:0000256" key="5">
    <source>
        <dbReference type="ARBA" id="ARBA00022840"/>
    </source>
</evidence>
<evidence type="ECO:0000256" key="1">
    <source>
        <dbReference type="ARBA" id="ARBA00022527"/>
    </source>
</evidence>
<evidence type="ECO:0000313" key="9">
    <source>
        <dbReference type="EMBL" id="KAG7456418.1"/>
    </source>
</evidence>
<accession>A0AAV6PDL7</accession>
<evidence type="ECO:0000259" key="8">
    <source>
        <dbReference type="PROSITE" id="PS50011"/>
    </source>
</evidence>
<dbReference type="PROSITE" id="PS50011">
    <property type="entry name" value="PROTEIN_KINASE_DOM"/>
    <property type="match status" value="1"/>
</dbReference>
<feature type="region of interest" description="Disordered" evidence="7">
    <location>
        <begin position="596"/>
        <end position="627"/>
    </location>
</feature>
<name>A0AAV6PDL7_SOLSE</name>
<keyword evidence="1" id="KW-0723">Serine/threonine-protein kinase</keyword>
<reference evidence="9 10" key="1">
    <citation type="journal article" date="2021" name="Sci. Rep.">
        <title>Chromosome anchoring in Senegalese sole (Solea senegalensis) reveals sex-associated markers and genome rearrangements in flatfish.</title>
        <authorList>
            <person name="Guerrero-Cozar I."/>
            <person name="Gomez-Garrido J."/>
            <person name="Berbel C."/>
            <person name="Martinez-Blanch J.F."/>
            <person name="Alioto T."/>
            <person name="Claros M.G."/>
            <person name="Gagnaire P.A."/>
            <person name="Manchado M."/>
        </authorList>
    </citation>
    <scope>NUCLEOTIDE SEQUENCE [LARGE SCALE GENOMIC DNA]</scope>
    <source>
        <strain evidence="9">Sse05_10M</strain>
    </source>
</reference>
<feature type="binding site" evidence="6">
    <location>
        <position position="49"/>
    </location>
    <ligand>
        <name>ATP</name>
        <dbReference type="ChEBI" id="CHEBI:30616"/>
    </ligand>
</feature>
<gene>
    <name evidence="9" type="ORF">JOB18_028346</name>
</gene>
<feature type="compositionally biased region" description="Polar residues" evidence="7">
    <location>
        <begin position="706"/>
        <end position="715"/>
    </location>
</feature>
<feature type="compositionally biased region" description="Polar residues" evidence="7">
    <location>
        <begin position="596"/>
        <end position="619"/>
    </location>
</feature>
<dbReference type="GO" id="GO:0004674">
    <property type="term" value="F:protein serine/threonine kinase activity"/>
    <property type="evidence" value="ECO:0007669"/>
    <property type="project" value="UniProtKB-KW"/>
</dbReference>
<dbReference type="InterPro" id="IPR000719">
    <property type="entry name" value="Prot_kinase_dom"/>
</dbReference>
<dbReference type="EMBL" id="JAGKHQ010001441">
    <property type="protein sequence ID" value="KAG7456418.1"/>
    <property type="molecule type" value="Genomic_DNA"/>
</dbReference>
<feature type="compositionally biased region" description="Polar residues" evidence="7">
    <location>
        <begin position="671"/>
        <end position="687"/>
    </location>
</feature>